<dbReference type="Proteomes" id="UP000515208">
    <property type="component" value="Unplaced"/>
</dbReference>
<dbReference type="InterPro" id="IPR036812">
    <property type="entry name" value="NAD(P)_OxRdtase_dom_sf"/>
</dbReference>
<protein>
    <submittedName>
        <fullName evidence="6">Aflatoxin B1 aldehyde reductase member 4-like</fullName>
    </submittedName>
</protein>
<feature type="domain" description="NADP-dependent oxidoreductase" evidence="4">
    <location>
        <begin position="18"/>
        <end position="176"/>
    </location>
</feature>
<sequence length="351" mass="38656">MAQPQSYPRGVPTRPATVLGAMEMGRRMDVPSSAAAVRAFLERGHTEIDTAFVYADGQSESILGGLGLNFYFSHPKVKIATKANPLEENSLKPDSLRSQLETSLQRLRCPCVDLFYLHLPDHGTPVEETLRACHQLHQEGKFVELGLSNYAAWEVAEICTLCRSNGWILPTVYQVRPGLQRPVSRAPATPGPLVPPALSRAATPLLPACRQPPGGHQADHGRPPSGPSPSSFLLLALRSARTRLPLPPGRSARAPLRYLFLWRPFLTAQWVLQSPDPTFMHCMTSAALRWMYHHSQLQGAHGDAVILGMSSLEQLEENLAATEEGALEPAVVQAFDQAWRLVAHDCPNYFR</sequence>
<keyword evidence="5" id="KW-1185">Reference proteome</keyword>
<proteinExistence type="inferred from homology"/>
<dbReference type="SUPFAM" id="SSF51430">
    <property type="entry name" value="NAD(P)-linked oxidoreductase"/>
    <property type="match status" value="1"/>
</dbReference>
<evidence type="ECO:0000256" key="3">
    <source>
        <dbReference type="SAM" id="MobiDB-lite"/>
    </source>
</evidence>
<name>A0A6P3GG39_BISBB</name>
<dbReference type="Gene3D" id="3.20.20.100">
    <property type="entry name" value="NADP-dependent oxidoreductase domain"/>
    <property type="match status" value="1"/>
</dbReference>
<evidence type="ECO:0000259" key="4">
    <source>
        <dbReference type="Pfam" id="PF00248"/>
    </source>
</evidence>
<dbReference type="PANTHER" id="PTHR43364:SF4">
    <property type="entry name" value="NAD(P)-LINKED OXIDOREDUCTASE SUPERFAMILY PROTEIN"/>
    <property type="match status" value="1"/>
</dbReference>
<dbReference type="GeneID" id="104981211"/>
<feature type="region of interest" description="Disordered" evidence="3">
    <location>
        <begin position="208"/>
        <end position="227"/>
    </location>
</feature>
<reference evidence="6" key="1">
    <citation type="submission" date="2025-08" db="UniProtKB">
        <authorList>
            <consortium name="RefSeq"/>
        </authorList>
    </citation>
    <scope>IDENTIFICATION</scope>
    <source>
        <tissue evidence="6">Blood</tissue>
    </source>
</reference>
<dbReference type="AlphaFoldDB" id="A0A6P3GG39"/>
<organism evidence="5 6">
    <name type="scientific">Bison bison bison</name>
    <name type="common">North American plains bison</name>
    <dbReference type="NCBI Taxonomy" id="43346"/>
    <lineage>
        <taxon>Eukaryota</taxon>
        <taxon>Metazoa</taxon>
        <taxon>Chordata</taxon>
        <taxon>Craniata</taxon>
        <taxon>Vertebrata</taxon>
        <taxon>Euteleostomi</taxon>
        <taxon>Mammalia</taxon>
        <taxon>Eutheria</taxon>
        <taxon>Laurasiatheria</taxon>
        <taxon>Artiodactyla</taxon>
        <taxon>Ruminantia</taxon>
        <taxon>Pecora</taxon>
        <taxon>Bovidae</taxon>
        <taxon>Bovinae</taxon>
        <taxon>Bison</taxon>
    </lineage>
</organism>
<evidence type="ECO:0000256" key="2">
    <source>
        <dbReference type="ARBA" id="ARBA00038157"/>
    </source>
</evidence>
<dbReference type="Pfam" id="PF00248">
    <property type="entry name" value="Aldo_ket_red"/>
    <property type="match status" value="1"/>
</dbReference>
<keyword evidence="1" id="KW-0560">Oxidoreductase</keyword>
<evidence type="ECO:0000313" key="6">
    <source>
        <dbReference type="RefSeq" id="XP_010828516.1"/>
    </source>
</evidence>
<dbReference type="KEGG" id="bbis:104981211"/>
<evidence type="ECO:0000313" key="5">
    <source>
        <dbReference type="Proteomes" id="UP000515208"/>
    </source>
</evidence>
<evidence type="ECO:0000256" key="1">
    <source>
        <dbReference type="ARBA" id="ARBA00023002"/>
    </source>
</evidence>
<dbReference type="InterPro" id="IPR023210">
    <property type="entry name" value="NADP_OxRdtase_dom"/>
</dbReference>
<dbReference type="PANTHER" id="PTHR43364">
    <property type="entry name" value="NADH-SPECIFIC METHYLGLYOXAL REDUCTASE-RELATED"/>
    <property type="match status" value="1"/>
</dbReference>
<accession>A0A6P3GG39</accession>
<dbReference type="InterPro" id="IPR050523">
    <property type="entry name" value="AKR_Detox_Biosynth"/>
</dbReference>
<comment type="similarity">
    <text evidence="2">Belongs to the aldo/keto reductase family. Aldo/keto reductase 2 subfamily.</text>
</comment>
<dbReference type="CDD" id="cd19075">
    <property type="entry name" value="AKR_AKR7A1-5"/>
    <property type="match status" value="1"/>
</dbReference>
<gene>
    <name evidence="6" type="primary">LOC104981211</name>
</gene>
<dbReference type="GO" id="GO:0016491">
    <property type="term" value="F:oxidoreductase activity"/>
    <property type="evidence" value="ECO:0007669"/>
    <property type="project" value="UniProtKB-KW"/>
</dbReference>
<dbReference type="RefSeq" id="XP_010828516.1">
    <property type="nucleotide sequence ID" value="XM_010830214.1"/>
</dbReference>